<keyword evidence="5" id="KW-1185">Reference proteome</keyword>
<name>A0ABR3SX32_9PEZI</name>
<gene>
    <name evidence="4" type="ORF">SLS56_004251</name>
</gene>
<evidence type="ECO:0000259" key="3">
    <source>
        <dbReference type="SMART" id="SM00939"/>
    </source>
</evidence>
<proteinExistence type="predicted"/>
<dbReference type="SUPFAM" id="SSF53474">
    <property type="entry name" value="alpha/beta-Hydrolases"/>
    <property type="match status" value="2"/>
</dbReference>
<dbReference type="Pfam" id="PF02129">
    <property type="entry name" value="Peptidase_S15"/>
    <property type="match status" value="1"/>
</dbReference>
<dbReference type="InterPro" id="IPR029058">
    <property type="entry name" value="AB_hydrolase_fold"/>
</dbReference>
<dbReference type="PANTHER" id="PTHR43056">
    <property type="entry name" value="PEPTIDASE S9 PROLYL OLIGOPEPTIDASE"/>
    <property type="match status" value="1"/>
</dbReference>
<accession>A0ABR3SX32</accession>
<protein>
    <recommendedName>
        <fullName evidence="3">Xaa-Pro dipeptidyl-peptidase C-terminal domain-containing protein</fullName>
    </recommendedName>
</protein>
<feature type="signal peptide" evidence="2">
    <location>
        <begin position="1"/>
        <end position="26"/>
    </location>
</feature>
<dbReference type="Pfam" id="PF08530">
    <property type="entry name" value="PepX_C"/>
    <property type="match status" value="1"/>
</dbReference>
<keyword evidence="2" id="KW-0732">Signal</keyword>
<evidence type="ECO:0000256" key="2">
    <source>
        <dbReference type="SAM" id="SignalP"/>
    </source>
</evidence>
<feature type="chain" id="PRO_5045123417" description="Xaa-Pro dipeptidyl-peptidase C-terminal domain-containing protein" evidence="2">
    <location>
        <begin position="27"/>
        <end position="542"/>
    </location>
</feature>
<dbReference type="InterPro" id="IPR008979">
    <property type="entry name" value="Galactose-bd-like_sf"/>
</dbReference>
<evidence type="ECO:0000313" key="4">
    <source>
        <dbReference type="EMBL" id="KAL1631889.1"/>
    </source>
</evidence>
<dbReference type="PANTHER" id="PTHR43056:SF10">
    <property type="entry name" value="COCE_NOND FAMILY, PUTATIVE (AFU_ORTHOLOGUE AFUA_7G00600)-RELATED"/>
    <property type="match status" value="1"/>
</dbReference>
<reference evidence="4 5" key="1">
    <citation type="submission" date="2024-02" db="EMBL/GenBank/DDBJ databases">
        <title>De novo assembly and annotation of 12 fungi associated with fruit tree decline syndrome in Ontario, Canada.</title>
        <authorList>
            <person name="Sulman M."/>
            <person name="Ellouze W."/>
            <person name="Ilyukhin E."/>
        </authorList>
    </citation>
    <scope>NUCLEOTIDE SEQUENCE [LARGE SCALE GENOMIC DNA]</scope>
    <source>
        <strain evidence="4 5">M1-105</strain>
    </source>
</reference>
<comment type="caution">
    <text evidence="4">The sequence shown here is derived from an EMBL/GenBank/DDBJ whole genome shotgun (WGS) entry which is preliminary data.</text>
</comment>
<dbReference type="InterPro" id="IPR013736">
    <property type="entry name" value="Xaa-Pro_dipept_C"/>
</dbReference>
<dbReference type="SMART" id="SM00939">
    <property type="entry name" value="PepX_C"/>
    <property type="match status" value="1"/>
</dbReference>
<dbReference type="NCBIfam" id="TIGR00976">
    <property type="entry name" value="CocE_NonD"/>
    <property type="match status" value="1"/>
</dbReference>
<keyword evidence="1" id="KW-0378">Hydrolase</keyword>
<dbReference type="SUPFAM" id="SSF49785">
    <property type="entry name" value="Galactose-binding domain-like"/>
    <property type="match status" value="1"/>
</dbReference>
<evidence type="ECO:0000313" key="5">
    <source>
        <dbReference type="Proteomes" id="UP001521116"/>
    </source>
</evidence>
<dbReference type="Gene3D" id="3.40.50.1820">
    <property type="entry name" value="alpha/beta hydrolase"/>
    <property type="match status" value="2"/>
</dbReference>
<dbReference type="EMBL" id="JAJVDC020000037">
    <property type="protein sequence ID" value="KAL1631889.1"/>
    <property type="molecule type" value="Genomic_DNA"/>
</dbReference>
<dbReference type="Gene3D" id="2.60.120.260">
    <property type="entry name" value="Galactose-binding domain-like"/>
    <property type="match status" value="1"/>
</dbReference>
<dbReference type="InterPro" id="IPR050585">
    <property type="entry name" value="Xaa-Pro_dipeptidyl-ppase/CocE"/>
</dbReference>
<organism evidence="4 5">
    <name type="scientific">Neofusicoccum ribis</name>
    <dbReference type="NCBI Taxonomy" id="45134"/>
    <lineage>
        <taxon>Eukaryota</taxon>
        <taxon>Fungi</taxon>
        <taxon>Dikarya</taxon>
        <taxon>Ascomycota</taxon>
        <taxon>Pezizomycotina</taxon>
        <taxon>Dothideomycetes</taxon>
        <taxon>Dothideomycetes incertae sedis</taxon>
        <taxon>Botryosphaeriales</taxon>
        <taxon>Botryosphaeriaceae</taxon>
        <taxon>Neofusicoccum</taxon>
    </lineage>
</organism>
<dbReference type="InterPro" id="IPR000383">
    <property type="entry name" value="Xaa-Pro-like_dom"/>
</dbReference>
<dbReference type="InterPro" id="IPR005674">
    <property type="entry name" value="CocE/Ser_esterase"/>
</dbReference>
<evidence type="ECO:0000256" key="1">
    <source>
        <dbReference type="ARBA" id="ARBA00022801"/>
    </source>
</evidence>
<sequence length="542" mass="58951">MRFLSLPPLLAVSAATTLLFGDYVAANNNNTDVEIVQGTLRIYNDSYPVTYRRATPPSAPRSRYPGFKPSTVVLKAGTVRREGSRPLTCDIIFERDVAVTLRDGTTIYTDVFRPVGDEKVPAIVAWSPYGKQVGAQWLDDVSQRGGVPQATVSDLQKFEGPDPAYWVAQGYAVLNPDARGGFSSEGHVTYWDDKRARLERIQVPAYIVASYTNTLHTHGSFEAFRSIGSANKWLRVHNSSEWPEYYEPRHTEDLRRFFDHHLKDVPNGWPATPRVRLAVLDPGRDDTLGRAETDWPVPGLQSQKLFLHGNSTLGAASAAAEASVAYAANGTAGVEFSYEVPRLLELIGYAKLRLWVEAVGSDDMDLAVSVEKRGANGTKFTSASGGGETSSSYAATGYLRVSHRALDRNRSTPFEPYHTHAREERLAAGEVVAVDIGLWPTALRFHAGERLVVTVAAASITPATMDAGFGTAVVPVPADGANVSLVRLGGPLDSNPAFVDAQRVATPESRNAGAHVLHLGGRFDSHLLMPFRLCDGRSDSCE</sequence>
<dbReference type="Proteomes" id="UP001521116">
    <property type="component" value="Unassembled WGS sequence"/>
</dbReference>
<feature type="domain" description="Xaa-Pro dipeptidyl-peptidase C-terminal" evidence="3">
    <location>
        <begin position="255"/>
        <end position="487"/>
    </location>
</feature>